<evidence type="ECO:0000313" key="2">
    <source>
        <dbReference type="EMBL" id="CEK91681.1"/>
    </source>
</evidence>
<dbReference type="EMBL" id="HACG01044814">
    <property type="protein sequence ID" value="CEK91679.1"/>
    <property type="molecule type" value="Transcribed_RNA"/>
</dbReference>
<evidence type="ECO:0000313" key="1">
    <source>
        <dbReference type="EMBL" id="CEK91679.1"/>
    </source>
</evidence>
<sequence length="67" mass="7620">MIRQAPERARMRAMHEWAHRWAEVHDMAGMAVAAGERVCGPPECAEKLESLAEVKPVRVSVRREILL</sequence>
<accession>A0A0B7BH84</accession>
<reference evidence="2" key="1">
    <citation type="submission" date="2014-12" db="EMBL/GenBank/DDBJ databases">
        <title>Insight into the proteome of Arion vulgaris.</title>
        <authorList>
            <person name="Aradska J."/>
            <person name="Bulat T."/>
            <person name="Smidak R."/>
            <person name="Sarate P."/>
            <person name="Gangsoo J."/>
            <person name="Sialana F."/>
            <person name="Bilban M."/>
            <person name="Lubec G."/>
        </authorList>
    </citation>
    <scope>NUCLEOTIDE SEQUENCE</scope>
    <source>
        <tissue evidence="2">Skin</tissue>
    </source>
</reference>
<organism evidence="2">
    <name type="scientific">Arion vulgaris</name>
    <dbReference type="NCBI Taxonomy" id="1028688"/>
    <lineage>
        <taxon>Eukaryota</taxon>
        <taxon>Metazoa</taxon>
        <taxon>Spiralia</taxon>
        <taxon>Lophotrochozoa</taxon>
        <taxon>Mollusca</taxon>
        <taxon>Gastropoda</taxon>
        <taxon>Heterobranchia</taxon>
        <taxon>Euthyneura</taxon>
        <taxon>Panpulmonata</taxon>
        <taxon>Eupulmonata</taxon>
        <taxon>Stylommatophora</taxon>
        <taxon>Helicina</taxon>
        <taxon>Arionoidea</taxon>
        <taxon>Arionidae</taxon>
        <taxon>Arion</taxon>
    </lineage>
</organism>
<protein>
    <submittedName>
        <fullName evidence="2">Uncharacterized protein</fullName>
    </submittedName>
</protein>
<dbReference type="EMBL" id="HACG01044818">
    <property type="protein sequence ID" value="CEK91683.1"/>
    <property type="molecule type" value="Transcribed_RNA"/>
</dbReference>
<feature type="non-terminal residue" evidence="2">
    <location>
        <position position="67"/>
    </location>
</feature>
<dbReference type="EMBL" id="HACG01044816">
    <property type="protein sequence ID" value="CEK91681.1"/>
    <property type="molecule type" value="Transcribed_RNA"/>
</dbReference>
<name>A0A0B7BH84_9EUPU</name>
<evidence type="ECO:0000313" key="3">
    <source>
        <dbReference type="EMBL" id="CEK91683.1"/>
    </source>
</evidence>
<dbReference type="AlphaFoldDB" id="A0A0B7BH84"/>
<proteinExistence type="predicted"/>
<gene>
    <name evidence="2" type="primary">ORF184262</name>
    <name evidence="1" type="synonym">ORF184252</name>
    <name evidence="3" type="synonym">ORF184270</name>
</gene>